<name>A0A7W6J875_9HYPH</name>
<dbReference type="GO" id="GO:0022857">
    <property type="term" value="F:transmembrane transporter activity"/>
    <property type="evidence" value="ECO:0007669"/>
    <property type="project" value="InterPro"/>
</dbReference>
<dbReference type="SUPFAM" id="SSF103473">
    <property type="entry name" value="MFS general substrate transporter"/>
    <property type="match status" value="1"/>
</dbReference>
<sequence>MSEGHLPRAGLIGLGATQIAGYGTLYYAFSVLVPDVAREFQMPERWVFGAFSVALLAGSLAAPFSGRLADRYGAGRVMTVGSAGAALSLVATALAPGALAFAAALCLMQVVSSAVLYATAFTAIVQAGGAKAQRSIVHLTLMAGFASSIFWPLTSWLHGFLSWREVYLVFAALNALLCVPIHFGIAGLTGHALAARKGQAAPEAGHAPPGNRLIFVLMLAGFAIEGYALSAMLVHMVPLTQALGLGGAGLLVASLFGPSQVASRFINLVFGQGLSQAWLAVIAAVLMPAGIVILLLTTPSLAGAVVFAVCMGLGSGLTSIVGGTLPLELFGRKGYGRLMGWSTSAKQIASAVAPFGMSFAMEAVGVKPALLIVVAAGLSGTLALVAIPLLVRRAGR</sequence>
<evidence type="ECO:0000256" key="2">
    <source>
        <dbReference type="ARBA" id="ARBA00022989"/>
    </source>
</evidence>
<reference evidence="5 6" key="1">
    <citation type="submission" date="2020-08" db="EMBL/GenBank/DDBJ databases">
        <title>Genomic Encyclopedia of Type Strains, Phase IV (KMG-IV): sequencing the most valuable type-strain genomes for metagenomic binning, comparative biology and taxonomic classification.</title>
        <authorList>
            <person name="Goeker M."/>
        </authorList>
    </citation>
    <scope>NUCLEOTIDE SEQUENCE [LARGE SCALE GENOMIC DNA]</scope>
    <source>
        <strain evidence="5 6">DSM 29853</strain>
    </source>
</reference>
<evidence type="ECO:0000313" key="6">
    <source>
        <dbReference type="Proteomes" id="UP000528286"/>
    </source>
</evidence>
<feature type="transmembrane region" description="Helical" evidence="4">
    <location>
        <begin position="370"/>
        <end position="391"/>
    </location>
</feature>
<dbReference type="RefSeq" id="WP_183367806.1">
    <property type="nucleotide sequence ID" value="NZ_JACIEZ010000010.1"/>
</dbReference>
<dbReference type="InterPro" id="IPR011701">
    <property type="entry name" value="MFS"/>
</dbReference>
<dbReference type="Pfam" id="PF07690">
    <property type="entry name" value="MFS_1"/>
    <property type="match status" value="1"/>
</dbReference>
<dbReference type="Proteomes" id="UP000528286">
    <property type="component" value="Unassembled WGS sequence"/>
</dbReference>
<keyword evidence="6" id="KW-1185">Reference proteome</keyword>
<feature type="transmembrane region" description="Helical" evidence="4">
    <location>
        <begin position="77"/>
        <end position="95"/>
    </location>
</feature>
<feature type="transmembrane region" description="Helical" evidence="4">
    <location>
        <begin position="166"/>
        <end position="193"/>
    </location>
</feature>
<feature type="transmembrane region" description="Helical" evidence="4">
    <location>
        <begin position="136"/>
        <end position="154"/>
    </location>
</feature>
<organism evidence="5 6">
    <name type="scientific">Gellertiella hungarica</name>
    <dbReference type="NCBI Taxonomy" id="1572859"/>
    <lineage>
        <taxon>Bacteria</taxon>
        <taxon>Pseudomonadati</taxon>
        <taxon>Pseudomonadota</taxon>
        <taxon>Alphaproteobacteria</taxon>
        <taxon>Hyphomicrobiales</taxon>
        <taxon>Rhizobiaceae</taxon>
        <taxon>Gellertiella</taxon>
    </lineage>
</organism>
<proteinExistence type="predicted"/>
<evidence type="ECO:0000256" key="1">
    <source>
        <dbReference type="ARBA" id="ARBA00022692"/>
    </source>
</evidence>
<feature type="transmembrane region" description="Helical" evidence="4">
    <location>
        <begin position="12"/>
        <end position="34"/>
    </location>
</feature>
<keyword evidence="1 4" id="KW-0812">Transmembrane</keyword>
<evidence type="ECO:0000256" key="4">
    <source>
        <dbReference type="SAM" id="Phobius"/>
    </source>
</evidence>
<evidence type="ECO:0000256" key="3">
    <source>
        <dbReference type="ARBA" id="ARBA00023136"/>
    </source>
</evidence>
<dbReference type="NCBIfam" id="NF033733">
    <property type="entry name" value="MFS_ArsK"/>
    <property type="match status" value="1"/>
</dbReference>
<dbReference type="InterPro" id="IPR036259">
    <property type="entry name" value="MFS_trans_sf"/>
</dbReference>
<dbReference type="Gene3D" id="1.20.1250.20">
    <property type="entry name" value="MFS general substrate transporter like domains"/>
    <property type="match status" value="1"/>
</dbReference>
<feature type="transmembrane region" description="Helical" evidence="4">
    <location>
        <begin position="277"/>
        <end position="296"/>
    </location>
</feature>
<feature type="transmembrane region" description="Helical" evidence="4">
    <location>
        <begin position="213"/>
        <end position="233"/>
    </location>
</feature>
<comment type="caution">
    <text evidence="5">The sequence shown here is derived from an EMBL/GenBank/DDBJ whole genome shotgun (WGS) entry which is preliminary data.</text>
</comment>
<keyword evidence="3 4" id="KW-0472">Membrane</keyword>
<feature type="transmembrane region" description="Helical" evidence="4">
    <location>
        <begin position="302"/>
        <end position="327"/>
    </location>
</feature>
<gene>
    <name evidence="5" type="ORF">GGR23_003754</name>
</gene>
<protein>
    <submittedName>
        <fullName evidence="5">MFS family permease</fullName>
    </submittedName>
</protein>
<dbReference type="PANTHER" id="PTHR11360:SF308">
    <property type="entry name" value="BLL3089 PROTEIN"/>
    <property type="match status" value="1"/>
</dbReference>
<feature type="transmembrane region" description="Helical" evidence="4">
    <location>
        <begin position="101"/>
        <end position="124"/>
    </location>
</feature>
<dbReference type="PANTHER" id="PTHR11360">
    <property type="entry name" value="MONOCARBOXYLATE TRANSPORTER"/>
    <property type="match status" value="1"/>
</dbReference>
<feature type="transmembrane region" description="Helical" evidence="4">
    <location>
        <begin position="239"/>
        <end position="256"/>
    </location>
</feature>
<feature type="transmembrane region" description="Helical" evidence="4">
    <location>
        <begin position="46"/>
        <end position="65"/>
    </location>
</feature>
<dbReference type="EMBL" id="JACIEZ010000010">
    <property type="protein sequence ID" value="MBB4066537.1"/>
    <property type="molecule type" value="Genomic_DNA"/>
</dbReference>
<dbReference type="InterPro" id="IPR050327">
    <property type="entry name" value="Proton-linked_MCT"/>
</dbReference>
<keyword evidence="2 4" id="KW-1133">Transmembrane helix</keyword>
<dbReference type="AlphaFoldDB" id="A0A7W6J875"/>
<evidence type="ECO:0000313" key="5">
    <source>
        <dbReference type="EMBL" id="MBB4066537.1"/>
    </source>
</evidence>
<accession>A0A7W6J875</accession>